<dbReference type="EMBL" id="JAWDGP010001951">
    <property type="protein sequence ID" value="KAK3786608.1"/>
    <property type="molecule type" value="Genomic_DNA"/>
</dbReference>
<evidence type="ECO:0000313" key="2">
    <source>
        <dbReference type="EMBL" id="KAK3786608.1"/>
    </source>
</evidence>
<accession>A0AAE1AEX7</accession>
<feature type="domain" description="PiggyBac transposable element-derived protein" evidence="1">
    <location>
        <begin position="2"/>
        <end position="80"/>
    </location>
</feature>
<evidence type="ECO:0000313" key="3">
    <source>
        <dbReference type="Proteomes" id="UP001283361"/>
    </source>
</evidence>
<keyword evidence="3" id="KW-1185">Reference proteome</keyword>
<organism evidence="2 3">
    <name type="scientific">Elysia crispata</name>
    <name type="common">lettuce slug</name>
    <dbReference type="NCBI Taxonomy" id="231223"/>
    <lineage>
        <taxon>Eukaryota</taxon>
        <taxon>Metazoa</taxon>
        <taxon>Spiralia</taxon>
        <taxon>Lophotrochozoa</taxon>
        <taxon>Mollusca</taxon>
        <taxon>Gastropoda</taxon>
        <taxon>Heterobranchia</taxon>
        <taxon>Euthyneura</taxon>
        <taxon>Panpulmonata</taxon>
        <taxon>Sacoglossa</taxon>
        <taxon>Placobranchoidea</taxon>
        <taxon>Plakobranchidae</taxon>
        <taxon>Elysia</taxon>
    </lineage>
</organism>
<dbReference type="PANTHER" id="PTHR46599">
    <property type="entry name" value="PIGGYBAC TRANSPOSABLE ELEMENT-DERIVED PROTEIN 4"/>
    <property type="match status" value="1"/>
</dbReference>
<comment type="caution">
    <text evidence="2">The sequence shown here is derived from an EMBL/GenBank/DDBJ whole genome shotgun (WGS) entry which is preliminary data.</text>
</comment>
<reference evidence="2" key="1">
    <citation type="journal article" date="2023" name="G3 (Bethesda)">
        <title>A reference genome for the long-term kleptoplast-retaining sea slug Elysia crispata morphotype clarki.</title>
        <authorList>
            <person name="Eastman K.E."/>
            <person name="Pendleton A.L."/>
            <person name="Shaikh M.A."/>
            <person name="Suttiyut T."/>
            <person name="Ogas R."/>
            <person name="Tomko P."/>
            <person name="Gavelis G."/>
            <person name="Widhalm J.R."/>
            <person name="Wisecaver J.H."/>
        </authorList>
    </citation>
    <scope>NUCLEOTIDE SEQUENCE</scope>
    <source>
        <strain evidence="2">ECLA1</strain>
    </source>
</reference>
<dbReference type="Proteomes" id="UP001283361">
    <property type="component" value="Unassembled WGS sequence"/>
</dbReference>
<sequence>MQQLSFVRNAKTLKGAASLCQLAVFTTHGRRDAYQPDKNICIDEGLCPWRGRSSFRVYMRDKPTKWGLKLYILSESQTDYSSILRSTAMCLE</sequence>
<dbReference type="InterPro" id="IPR029526">
    <property type="entry name" value="PGBD"/>
</dbReference>
<name>A0AAE1AEX7_9GAST</name>
<dbReference type="PANTHER" id="PTHR46599:SF3">
    <property type="entry name" value="PIGGYBAC TRANSPOSABLE ELEMENT-DERIVED PROTEIN 4"/>
    <property type="match status" value="1"/>
</dbReference>
<dbReference type="Pfam" id="PF13843">
    <property type="entry name" value="DDE_Tnp_1_7"/>
    <property type="match status" value="1"/>
</dbReference>
<proteinExistence type="predicted"/>
<gene>
    <name evidence="2" type="ORF">RRG08_027566</name>
</gene>
<dbReference type="AlphaFoldDB" id="A0AAE1AEX7"/>
<evidence type="ECO:0000259" key="1">
    <source>
        <dbReference type="Pfam" id="PF13843"/>
    </source>
</evidence>
<protein>
    <recommendedName>
        <fullName evidence="1">PiggyBac transposable element-derived protein domain-containing protein</fullName>
    </recommendedName>
</protein>